<evidence type="ECO:0000256" key="5">
    <source>
        <dbReference type="SAM" id="Phobius"/>
    </source>
</evidence>
<dbReference type="PANTHER" id="PTHR37422">
    <property type="entry name" value="TEICHURONIC ACID BIOSYNTHESIS PROTEIN TUAE"/>
    <property type="match status" value="1"/>
</dbReference>
<feature type="transmembrane region" description="Helical" evidence="5">
    <location>
        <begin position="150"/>
        <end position="168"/>
    </location>
</feature>
<keyword evidence="8" id="KW-1185">Reference proteome</keyword>
<dbReference type="EMBL" id="JBHRZG010000024">
    <property type="protein sequence ID" value="MFC3834804.1"/>
    <property type="molecule type" value="Genomic_DNA"/>
</dbReference>
<dbReference type="PANTHER" id="PTHR37422:SF23">
    <property type="entry name" value="TEICHURONIC ACID BIOSYNTHESIS PROTEIN TUAE"/>
    <property type="match status" value="1"/>
</dbReference>
<dbReference type="InterPro" id="IPR051533">
    <property type="entry name" value="WaaL-like"/>
</dbReference>
<comment type="caution">
    <text evidence="7">The sequence shown here is derived from an EMBL/GenBank/DDBJ whole genome shotgun (WGS) entry which is preliminary data.</text>
</comment>
<evidence type="ECO:0000256" key="4">
    <source>
        <dbReference type="ARBA" id="ARBA00023136"/>
    </source>
</evidence>
<feature type="transmembrane region" description="Helical" evidence="5">
    <location>
        <begin position="54"/>
        <end position="73"/>
    </location>
</feature>
<keyword evidence="2 5" id="KW-0812">Transmembrane</keyword>
<accession>A0ABV7ZFA1</accession>
<evidence type="ECO:0000256" key="1">
    <source>
        <dbReference type="ARBA" id="ARBA00004141"/>
    </source>
</evidence>
<proteinExistence type="predicted"/>
<sequence>MTPRTVGILALVLFLLHDHLRGLFPFLPNLQLPLAGLAALCAVIVGWRLTRSALVMLGVAGLAGVAVLTAPEVTYMTPYSDSKQTLVLLTLAFTLILPPLLIQARDHLRQYLNALGLVCVLIVAGTLPALPSIVSESGRLAIGEDGNPIWLARAAGIAALWVGVSVLTGRLRRPWLWALAPILGIIVLTGSRGPLASLLIVLALLLPLLVRRVTLPGLAVMLASAGAGLAVFFNPMVLDGVLARFAREDRYGVTSGRDTLWAITTGWIQDVPGGIGLGGLAASLMPYARYPHNIVLETFAELGWVAGTGLVIALGLALYRLARAARSRQFEEVMLLGVFLFALGNALVSGDLTGPKELYIAAALSVMVPGLYRRAHHVFPDHGRRDLPDADVFPERAVSVQ</sequence>
<keyword evidence="7" id="KW-0436">Ligase</keyword>
<dbReference type="GO" id="GO:0016874">
    <property type="term" value="F:ligase activity"/>
    <property type="evidence" value="ECO:0007669"/>
    <property type="project" value="UniProtKB-KW"/>
</dbReference>
<gene>
    <name evidence="7" type="ORF">ACFOSB_18250</name>
</gene>
<dbReference type="InterPro" id="IPR007016">
    <property type="entry name" value="O-antigen_ligase-rel_domated"/>
</dbReference>
<comment type="subcellular location">
    <subcellularLocation>
        <location evidence="1">Membrane</location>
        <topology evidence="1">Multi-pass membrane protein</topology>
    </subcellularLocation>
</comment>
<feature type="transmembrane region" description="Helical" evidence="5">
    <location>
        <begin position="85"/>
        <end position="104"/>
    </location>
</feature>
<organism evidence="7 8">
    <name type="scientific">Deinococcus rufus</name>
    <dbReference type="NCBI Taxonomy" id="2136097"/>
    <lineage>
        <taxon>Bacteria</taxon>
        <taxon>Thermotogati</taxon>
        <taxon>Deinococcota</taxon>
        <taxon>Deinococci</taxon>
        <taxon>Deinococcales</taxon>
        <taxon>Deinococcaceae</taxon>
        <taxon>Deinococcus</taxon>
    </lineage>
</organism>
<dbReference type="RefSeq" id="WP_322472211.1">
    <property type="nucleotide sequence ID" value="NZ_JBHRZG010000024.1"/>
</dbReference>
<evidence type="ECO:0000256" key="3">
    <source>
        <dbReference type="ARBA" id="ARBA00022989"/>
    </source>
</evidence>
<evidence type="ECO:0000313" key="8">
    <source>
        <dbReference type="Proteomes" id="UP001595803"/>
    </source>
</evidence>
<keyword evidence="4 5" id="KW-0472">Membrane</keyword>
<protein>
    <submittedName>
        <fullName evidence="7">O-antigen ligase family protein</fullName>
    </submittedName>
</protein>
<name>A0ABV7ZFA1_9DEIO</name>
<feature type="transmembrane region" description="Helical" evidence="5">
    <location>
        <begin position="333"/>
        <end position="352"/>
    </location>
</feature>
<evidence type="ECO:0000256" key="2">
    <source>
        <dbReference type="ARBA" id="ARBA00022692"/>
    </source>
</evidence>
<feature type="transmembrane region" description="Helical" evidence="5">
    <location>
        <begin position="302"/>
        <end position="321"/>
    </location>
</feature>
<evidence type="ECO:0000259" key="6">
    <source>
        <dbReference type="Pfam" id="PF04932"/>
    </source>
</evidence>
<reference evidence="8" key="1">
    <citation type="journal article" date="2019" name="Int. J. Syst. Evol. Microbiol.">
        <title>The Global Catalogue of Microorganisms (GCM) 10K type strain sequencing project: providing services to taxonomists for standard genome sequencing and annotation.</title>
        <authorList>
            <consortium name="The Broad Institute Genomics Platform"/>
            <consortium name="The Broad Institute Genome Sequencing Center for Infectious Disease"/>
            <person name="Wu L."/>
            <person name="Ma J."/>
        </authorList>
    </citation>
    <scope>NUCLEOTIDE SEQUENCE [LARGE SCALE GENOMIC DNA]</scope>
    <source>
        <strain evidence="8">CCTCC AB 2017081</strain>
    </source>
</reference>
<feature type="domain" description="O-antigen ligase-related" evidence="6">
    <location>
        <begin position="178"/>
        <end position="308"/>
    </location>
</feature>
<feature type="transmembrane region" description="Helical" evidence="5">
    <location>
        <begin position="111"/>
        <end position="130"/>
    </location>
</feature>
<feature type="transmembrane region" description="Helical" evidence="5">
    <location>
        <begin position="30"/>
        <end position="47"/>
    </location>
</feature>
<dbReference type="Pfam" id="PF04932">
    <property type="entry name" value="Wzy_C"/>
    <property type="match status" value="1"/>
</dbReference>
<keyword evidence="3 5" id="KW-1133">Transmembrane helix</keyword>
<dbReference type="Proteomes" id="UP001595803">
    <property type="component" value="Unassembled WGS sequence"/>
</dbReference>
<feature type="transmembrane region" description="Helical" evidence="5">
    <location>
        <begin position="218"/>
        <end position="238"/>
    </location>
</feature>
<feature type="transmembrane region" description="Helical" evidence="5">
    <location>
        <begin position="259"/>
        <end position="282"/>
    </location>
</feature>
<feature type="transmembrane region" description="Helical" evidence="5">
    <location>
        <begin position="175"/>
        <end position="206"/>
    </location>
</feature>
<evidence type="ECO:0000313" key="7">
    <source>
        <dbReference type="EMBL" id="MFC3834804.1"/>
    </source>
</evidence>